<dbReference type="InterPro" id="IPR042089">
    <property type="entry name" value="Peptidase_M13_dom_2"/>
</dbReference>
<proteinExistence type="inferred from homology"/>
<dbReference type="Gene3D" id="3.40.390.10">
    <property type="entry name" value="Collagenase (Catalytic Domain)"/>
    <property type="match status" value="1"/>
</dbReference>
<dbReference type="AlphaFoldDB" id="A0A914XKB0"/>
<dbReference type="GO" id="GO:0016485">
    <property type="term" value="P:protein processing"/>
    <property type="evidence" value="ECO:0007669"/>
    <property type="project" value="TreeGrafter"/>
</dbReference>
<dbReference type="InterPro" id="IPR008753">
    <property type="entry name" value="Peptidase_M13_N"/>
</dbReference>
<dbReference type="GO" id="GO:0005886">
    <property type="term" value="C:plasma membrane"/>
    <property type="evidence" value="ECO:0007669"/>
    <property type="project" value="TreeGrafter"/>
</dbReference>
<dbReference type="Pfam" id="PF05649">
    <property type="entry name" value="Peptidase_M13_N"/>
    <property type="match status" value="1"/>
</dbReference>
<dbReference type="PANTHER" id="PTHR11733">
    <property type="entry name" value="ZINC METALLOPROTEASE FAMILY M13 NEPRILYSIN-RELATED"/>
    <property type="match status" value="1"/>
</dbReference>
<reference evidence="4" key="1">
    <citation type="submission" date="2022-11" db="UniProtKB">
        <authorList>
            <consortium name="WormBaseParasite"/>
        </authorList>
    </citation>
    <scope>IDENTIFICATION</scope>
</reference>
<dbReference type="PROSITE" id="PS51885">
    <property type="entry name" value="NEPRILYSIN"/>
    <property type="match status" value="1"/>
</dbReference>
<organism evidence="3 4">
    <name type="scientific">Plectus sambesii</name>
    <dbReference type="NCBI Taxonomy" id="2011161"/>
    <lineage>
        <taxon>Eukaryota</taxon>
        <taxon>Metazoa</taxon>
        <taxon>Ecdysozoa</taxon>
        <taxon>Nematoda</taxon>
        <taxon>Chromadorea</taxon>
        <taxon>Plectida</taxon>
        <taxon>Plectina</taxon>
        <taxon>Plectoidea</taxon>
        <taxon>Plectidae</taxon>
        <taxon>Plectus</taxon>
    </lineage>
</organism>
<comment type="similarity">
    <text evidence="1">Belongs to the peptidase M13 family.</text>
</comment>
<dbReference type="InterPro" id="IPR024079">
    <property type="entry name" value="MetalloPept_cat_dom_sf"/>
</dbReference>
<evidence type="ECO:0000313" key="4">
    <source>
        <dbReference type="WBParaSite" id="PSAMB.scaffold8837size5721.g31830.t1"/>
    </source>
</evidence>
<feature type="domain" description="Peptidase M13 N-terminal" evidence="2">
    <location>
        <begin position="4"/>
        <end position="323"/>
    </location>
</feature>
<evidence type="ECO:0000313" key="3">
    <source>
        <dbReference type="Proteomes" id="UP000887566"/>
    </source>
</evidence>
<protein>
    <submittedName>
        <fullName evidence="4">Peptidase M13 N-terminal domain-containing protein</fullName>
    </submittedName>
</protein>
<dbReference type="Gene3D" id="1.10.1380.10">
    <property type="entry name" value="Neutral endopeptidase , domain2"/>
    <property type="match status" value="1"/>
</dbReference>
<accession>A0A914XKB0</accession>
<dbReference type="GO" id="GO:0004222">
    <property type="term" value="F:metalloendopeptidase activity"/>
    <property type="evidence" value="ECO:0007669"/>
    <property type="project" value="InterPro"/>
</dbReference>
<dbReference type="PANTHER" id="PTHR11733:SF167">
    <property type="entry name" value="FI17812P1-RELATED"/>
    <property type="match status" value="1"/>
</dbReference>
<evidence type="ECO:0000259" key="2">
    <source>
        <dbReference type="Pfam" id="PF05649"/>
    </source>
</evidence>
<dbReference type="InterPro" id="IPR000718">
    <property type="entry name" value="Peptidase_M13"/>
</dbReference>
<dbReference type="Proteomes" id="UP000887566">
    <property type="component" value="Unplaced"/>
</dbReference>
<keyword evidence="3" id="KW-1185">Reference proteome</keyword>
<evidence type="ECO:0000256" key="1">
    <source>
        <dbReference type="ARBA" id="ARBA00007357"/>
    </source>
</evidence>
<name>A0A914XKB0_9BILA</name>
<dbReference type="SUPFAM" id="SSF55486">
    <property type="entry name" value="Metalloproteases ('zincins'), catalytic domain"/>
    <property type="match status" value="1"/>
</dbReference>
<dbReference type="WBParaSite" id="PSAMB.scaffold8837size5721.g31830.t1">
    <property type="protein sequence ID" value="PSAMB.scaffold8837size5721.g31830.t1"/>
    <property type="gene ID" value="PSAMB.scaffold8837size5721.g31830"/>
</dbReference>
<sequence>MDASDSDSARFAKKLYLSCSDSVSRQSAGLKPLRELLRNVPCGPIYKDCTNFNTSIYSWERHAAMVASLLGQSNIIVADRSVHPNDSRRVILSLSPPDLTSLLGPIESDLARSAQANSDEYNRLLVTAVKQRLLNEPTQSLLYTDPVENRDLVDEVADFMISLHKARLPSEAKSAMRRNEYRITLDQRALTSRYSEIDWTAFFNAELNSALRVNESDLIIVEDQFYFRTLANIIRGRPARAVADYLTLMTVISLKALLPSDYQSSSIINSATSSASSWRLCVDQMMRFEPTMKIYLDEYVNAKQRNDLTLLANDIRSAFLKVLPVSSEENFYNTRNVQFKIAASNRILTGQASATYDKINFNASDYFTTYVNAMKQQRNEEIHQIGTSMQPDDSPHFPSLASASIFYDADENSVIIPASTLQPPFILPSENAPKYTVFATMGSFIGQALASSVEDLSTNTTIACYQEKINLVNRTGTSTAMQSQTTLSEIYATLRTSLGLEAALQAYHQFLSNA</sequence>